<dbReference type="Proteomes" id="UP000283000">
    <property type="component" value="Chromosome"/>
</dbReference>
<evidence type="ECO:0000313" key="6">
    <source>
        <dbReference type="EMBL" id="SMY05338.1"/>
    </source>
</evidence>
<dbReference type="OrthoDB" id="5178565at2"/>
<dbReference type="EMBL" id="NRGP01000034">
    <property type="protein sequence ID" value="PCC45014.1"/>
    <property type="molecule type" value="Genomic_DNA"/>
</dbReference>
<gene>
    <name evidence="6" type="ORF">BAURA86_04044</name>
    <name evidence="5" type="ORF">CIK59_18310</name>
    <name evidence="4" type="ORF">CIK64_18025</name>
    <name evidence="2" type="ORF">CXR23_05810</name>
    <name evidence="3" type="ORF">CXR27_05750</name>
    <name evidence="7" type="ORF">EB834_19765</name>
</gene>
<evidence type="ECO:0000313" key="4">
    <source>
        <dbReference type="EMBL" id="PCC45014.1"/>
    </source>
</evidence>
<dbReference type="RefSeq" id="WP_009882337.1">
    <property type="nucleotide sequence ID" value="NZ_AAGP01000007.1"/>
</dbReference>
<evidence type="ECO:0000313" key="13">
    <source>
        <dbReference type="Proteomes" id="UP000297736"/>
    </source>
</evidence>
<keyword evidence="4" id="KW-0413">Isomerase</keyword>
<dbReference type="InterPro" id="IPR024344">
    <property type="entry name" value="MDMPI_metal-binding"/>
</dbReference>
<name>A0A2A3Z0D9_BREAU</name>
<dbReference type="Proteomes" id="UP000217564">
    <property type="component" value="Unassembled WGS sequence"/>
</dbReference>
<organism evidence="4 8">
    <name type="scientific">Brevibacterium aurantiacum</name>
    <dbReference type="NCBI Taxonomy" id="273384"/>
    <lineage>
        <taxon>Bacteria</taxon>
        <taxon>Bacillati</taxon>
        <taxon>Actinomycetota</taxon>
        <taxon>Actinomycetes</taxon>
        <taxon>Micrococcales</taxon>
        <taxon>Brevibacteriaceae</taxon>
        <taxon>Brevibacterium</taxon>
    </lineage>
</organism>
<dbReference type="GO" id="GO:0016853">
    <property type="term" value="F:isomerase activity"/>
    <property type="evidence" value="ECO:0007669"/>
    <property type="project" value="UniProtKB-KW"/>
</dbReference>
<reference evidence="6 10" key="2">
    <citation type="submission" date="2017-03" db="EMBL/GenBank/DDBJ databases">
        <authorList>
            <person name="Afonso C.L."/>
            <person name="Miller P.J."/>
            <person name="Scott M.A."/>
            <person name="Spackman E."/>
            <person name="Goraichik I."/>
            <person name="Dimitrov K.M."/>
            <person name="Suarez D.L."/>
            <person name="Swayne D.E."/>
        </authorList>
    </citation>
    <scope>NUCLEOTIDE SEQUENCE [LARGE SCALE GENOMIC DNA]</scope>
    <source>
        <strain evidence="6">8</strain>
        <strain evidence="10">8(6)</strain>
    </source>
</reference>
<dbReference type="SUPFAM" id="SSF109854">
    <property type="entry name" value="DinB/YfiT-like putative metalloenzymes"/>
    <property type="match status" value="1"/>
</dbReference>
<proteinExistence type="predicted"/>
<evidence type="ECO:0000313" key="9">
    <source>
        <dbReference type="Proteomes" id="UP000217881"/>
    </source>
</evidence>
<keyword evidence="4" id="KW-0670">Pyruvate</keyword>
<dbReference type="EMBL" id="CP025334">
    <property type="protein sequence ID" value="AZT96568.1"/>
    <property type="molecule type" value="Genomic_DNA"/>
</dbReference>
<accession>A0A2A3Z0D9</accession>
<dbReference type="AlphaFoldDB" id="A0A2A3Z0D9"/>
<dbReference type="EMBL" id="CP025330">
    <property type="protein sequence ID" value="AZT92720.1"/>
    <property type="molecule type" value="Genomic_DNA"/>
</dbReference>
<evidence type="ECO:0000313" key="7">
    <source>
        <dbReference type="EMBL" id="TGD36444.1"/>
    </source>
</evidence>
<evidence type="ECO:0000313" key="2">
    <source>
        <dbReference type="EMBL" id="AZT92720.1"/>
    </source>
</evidence>
<evidence type="ECO:0000313" key="10">
    <source>
        <dbReference type="Proteomes" id="UP000234300"/>
    </source>
</evidence>
<accession>A0A2H1L081</accession>
<dbReference type="EMBL" id="RHFF01000035">
    <property type="protein sequence ID" value="TGD36444.1"/>
    <property type="molecule type" value="Genomic_DNA"/>
</dbReference>
<feature type="domain" description="Mycothiol-dependent maleylpyruvate isomerase metal-binding" evidence="1">
    <location>
        <begin position="8"/>
        <end position="48"/>
    </location>
</feature>
<dbReference type="GeneID" id="60905522"/>
<dbReference type="GO" id="GO:0046872">
    <property type="term" value="F:metal ion binding"/>
    <property type="evidence" value="ECO:0007669"/>
    <property type="project" value="InterPro"/>
</dbReference>
<dbReference type="Gene3D" id="1.20.120.450">
    <property type="entry name" value="dinb family like domain"/>
    <property type="match status" value="1"/>
</dbReference>
<evidence type="ECO:0000313" key="12">
    <source>
        <dbReference type="Proteomes" id="UP000283000"/>
    </source>
</evidence>
<evidence type="ECO:0000313" key="11">
    <source>
        <dbReference type="Proteomes" id="UP000282731"/>
    </source>
</evidence>
<dbReference type="NCBIfam" id="TIGR03083">
    <property type="entry name" value="maleylpyruvate isomerase family mycothiol-dependent enzyme"/>
    <property type="match status" value="1"/>
</dbReference>
<protein>
    <submittedName>
        <fullName evidence="4">Maleylpyruvate isomerase family mycothiol-dependent enzyme</fullName>
    </submittedName>
    <submittedName>
        <fullName evidence="6">TIGR03083 family protein</fullName>
    </submittedName>
</protein>
<reference evidence="7 13" key="4">
    <citation type="submission" date="2018-10" db="EMBL/GenBank/DDBJ databases">
        <title>Brevibacterium genomes from Austrain hard cheese rinds.</title>
        <authorList>
            <person name="Anast J.M."/>
            <person name="Dzieciol M."/>
            <person name="Schultz D.L."/>
            <person name="Mann E."/>
            <person name="Wagner M."/>
            <person name="Schmitz-Esser S."/>
        </authorList>
    </citation>
    <scope>NUCLEOTIDE SEQUENCE [LARGE SCALE GENOMIC DNA]</scope>
    <source>
        <strain evidence="7 13">L261</strain>
    </source>
</reference>
<reference evidence="11 12" key="3">
    <citation type="submission" date="2017-12" db="EMBL/GenBank/DDBJ databases">
        <authorList>
            <person name="Levesque S."/>
        </authorList>
    </citation>
    <scope>NUCLEOTIDE SEQUENCE [LARGE SCALE GENOMIC DNA]</scope>
    <source>
        <strain evidence="2 12">SMQ-1417</strain>
        <strain evidence="3 11">SMQ-1420</strain>
    </source>
</reference>
<evidence type="ECO:0000313" key="8">
    <source>
        <dbReference type="Proteomes" id="UP000217564"/>
    </source>
</evidence>
<evidence type="ECO:0000259" key="1">
    <source>
        <dbReference type="Pfam" id="PF11716"/>
    </source>
</evidence>
<reference evidence="11 12" key="5">
    <citation type="submission" date="2019-01" db="EMBL/GenBank/DDBJ databases">
        <title>Comparative genomic analysis of Brevibacterium aurantiacum sheds light on its evolution and its adaptation to smear-ripened cheeses.</title>
        <authorList>
            <person name="Moineau S."/>
        </authorList>
    </citation>
    <scope>NUCLEOTIDE SEQUENCE [LARGE SCALE GENOMIC DNA]</scope>
    <source>
        <strain evidence="2 12">SMQ-1417</strain>
        <strain evidence="3 11">SMQ-1420</strain>
    </source>
</reference>
<sequence>MDIFAAIADERRHLADQLADLTPEQQSTQSLCVAWTVHDVLAHLTMPLDVSMPRFALAMLLAGGNFDRANRRLTRRQAARPFNDVVDLLRDKADSHFTPPGEGPEAPLTDVIVHGLDIRWPLGLPSQLHEERADVALTAVMKAPASVVKKGVVDGLQFEATDMDWKHGSGPAVFGPAQALLLGITGRAEAVSSLSGDGVELLKHRVLS</sequence>
<dbReference type="Proteomes" id="UP000282731">
    <property type="component" value="Chromosome"/>
</dbReference>
<dbReference type="Proteomes" id="UP000217881">
    <property type="component" value="Unassembled WGS sequence"/>
</dbReference>
<dbReference type="Proteomes" id="UP000297736">
    <property type="component" value="Unassembled WGS sequence"/>
</dbReference>
<dbReference type="Pfam" id="PF11716">
    <property type="entry name" value="MDMPI_N"/>
    <property type="match status" value="1"/>
</dbReference>
<dbReference type="EMBL" id="NRHA01000031">
    <property type="protein sequence ID" value="PCC52113.1"/>
    <property type="molecule type" value="Genomic_DNA"/>
</dbReference>
<dbReference type="Proteomes" id="UP000234300">
    <property type="component" value="Unassembled WGS sequence"/>
</dbReference>
<dbReference type="InterPro" id="IPR034660">
    <property type="entry name" value="DinB/YfiT-like"/>
</dbReference>
<dbReference type="EMBL" id="FXZI01000043">
    <property type="protein sequence ID" value="SMY05338.1"/>
    <property type="molecule type" value="Genomic_DNA"/>
</dbReference>
<evidence type="ECO:0000313" key="5">
    <source>
        <dbReference type="EMBL" id="PCC52113.1"/>
    </source>
</evidence>
<reference evidence="8 9" key="1">
    <citation type="journal article" date="2017" name="Elife">
        <title>Extensive horizontal gene transfer in cheese-associated bacteria.</title>
        <authorList>
            <person name="Bonham K.S."/>
            <person name="Wolfe B.E."/>
            <person name="Dutton R.J."/>
        </authorList>
    </citation>
    <scope>NUCLEOTIDE SEQUENCE [LARGE SCALE GENOMIC DNA]</scope>
    <source>
        <strain evidence="5 9">738_8</strain>
        <strain evidence="4 8">947_7</strain>
    </source>
</reference>
<evidence type="ECO:0000313" key="3">
    <source>
        <dbReference type="EMBL" id="AZT96568.1"/>
    </source>
</evidence>
<dbReference type="InterPro" id="IPR017517">
    <property type="entry name" value="Maleyloyr_isom"/>
</dbReference>